<comment type="caution">
    <text evidence="1">The sequence shown here is derived from an EMBL/GenBank/DDBJ whole genome shotgun (WGS) entry which is preliminary data.</text>
</comment>
<proteinExistence type="predicted"/>
<accession>A0A8S0WJK9</accession>
<evidence type="ECO:0000313" key="2">
    <source>
        <dbReference type="Proteomes" id="UP000494216"/>
    </source>
</evidence>
<dbReference type="EMBL" id="CADCXN010000069">
    <property type="protein sequence ID" value="CAA9891396.1"/>
    <property type="molecule type" value="Genomic_DNA"/>
</dbReference>
<reference evidence="1 2" key="1">
    <citation type="submission" date="2020-02" db="EMBL/GenBank/DDBJ databases">
        <authorList>
            <person name="Hogendoorn C."/>
        </authorList>
    </citation>
    <scope>NUCLEOTIDE SEQUENCE [LARGE SCALE GENOMIC DNA]</scope>
    <source>
        <strain evidence="1">METHB21</strain>
    </source>
</reference>
<dbReference type="AlphaFoldDB" id="A0A8S0WJK9"/>
<sequence length="337" mass="37937">MKSFFVSALVACVVDYSAVLILIDAPVPAEYWVAEMITIKKNLVKEYAGKRKIIVAGGSSTLFGINAEHASEQLDMPVINFGLHAGLNLEKILQVVSAVVEPGDFLILPLEPGYYGCNTKMNSWQVANIVGWDHDTLKEMSYLEKSEFISLVSPSLLGQMFVAKILREFYPAIISERLNALENSLVLAKFRVRPMPAVFEYSAYNLNNHGDMLRTEGCRFKGQGIDVNNPSHVCEKTAGQLINFVHTMRKKGVQVYFANIPYIASKAGLDTLRRGESSFRNEFAHIGCIIDKRKDLIFDRKYFFNTNLHLNAEGRSLRTNLFLKAIRRNVLSGTCWR</sequence>
<organism evidence="1 2">
    <name type="scientific">Candidatus Methylobacter favarea</name>
    <dbReference type="NCBI Taxonomy" id="2707345"/>
    <lineage>
        <taxon>Bacteria</taxon>
        <taxon>Pseudomonadati</taxon>
        <taxon>Pseudomonadota</taxon>
        <taxon>Gammaproteobacteria</taxon>
        <taxon>Methylococcales</taxon>
        <taxon>Methylococcaceae</taxon>
        <taxon>Methylobacter</taxon>
    </lineage>
</organism>
<keyword evidence="2" id="KW-1185">Reference proteome</keyword>
<protein>
    <submittedName>
        <fullName evidence="1">Uncharacterized protein</fullName>
    </submittedName>
</protein>
<evidence type="ECO:0000313" key="1">
    <source>
        <dbReference type="EMBL" id="CAA9891396.1"/>
    </source>
</evidence>
<gene>
    <name evidence="1" type="ORF">METHB2_40096</name>
</gene>
<name>A0A8S0WJK9_9GAMM</name>
<dbReference type="Proteomes" id="UP000494216">
    <property type="component" value="Unassembled WGS sequence"/>
</dbReference>
<dbReference type="RefSeq" id="WP_174626263.1">
    <property type="nucleotide sequence ID" value="NZ_CADCXN010000069.1"/>
</dbReference>